<protein>
    <recommendedName>
        <fullName evidence="3">Sulfotransferase family protein</fullName>
    </recommendedName>
</protein>
<evidence type="ECO:0008006" key="3">
    <source>
        <dbReference type="Google" id="ProtNLM"/>
    </source>
</evidence>
<comment type="caution">
    <text evidence="1">The sequence shown here is derived from an EMBL/GenBank/DDBJ whole genome shotgun (WGS) entry which is preliminary data.</text>
</comment>
<dbReference type="AlphaFoldDB" id="A0A317FNY7"/>
<reference evidence="2" key="1">
    <citation type="submission" date="2018-05" db="EMBL/GenBank/DDBJ databases">
        <authorList>
            <person name="Du Z."/>
            <person name="Wang X."/>
        </authorList>
    </citation>
    <scope>NUCLEOTIDE SEQUENCE [LARGE SCALE GENOMIC DNA]</scope>
    <source>
        <strain evidence="2">CQN31</strain>
    </source>
</reference>
<dbReference type="GO" id="GO:0008146">
    <property type="term" value="F:sulfotransferase activity"/>
    <property type="evidence" value="ECO:0007669"/>
    <property type="project" value="InterPro"/>
</dbReference>
<sequence>MSDGAAITRQEVEYAYRLLLGRPPENERAYEYGLGAGDLETLRRWIMASPEFLLRLRDDASGAMARWVAEQQQARAAIEQQAEGPPRIVFLHIMKTAGNSLRRRLEALVPPGTVRPEQLGRPAQFPVEHFAPYRLIAGHFSAVDAAHVPGPKRVFTVLREPRERLISLYAYWSRHREEVIAERGLGQQAIARRSTLLGFLRSKAPELNGTLHNAMTTVLAGDFVYAGGGRYAHRHFPDQPKLSRAELVQRALTNLLSFDYVAFVDRLEEDRPRLMQALGLPDPGPLPRENTRELVDAMLEPAREVEVTPEAERELARLTELDRIVYRLARQHYG</sequence>
<dbReference type="Pfam" id="PF03567">
    <property type="entry name" value="Sulfotransfer_2"/>
    <property type="match status" value="1"/>
</dbReference>
<dbReference type="GO" id="GO:0016020">
    <property type="term" value="C:membrane"/>
    <property type="evidence" value="ECO:0007669"/>
    <property type="project" value="InterPro"/>
</dbReference>
<dbReference type="InterPro" id="IPR027417">
    <property type="entry name" value="P-loop_NTPase"/>
</dbReference>
<organism evidence="1 2">
    <name type="scientific">Falsiroseomonas bella</name>
    <dbReference type="NCBI Taxonomy" id="2184016"/>
    <lineage>
        <taxon>Bacteria</taxon>
        <taxon>Pseudomonadati</taxon>
        <taxon>Pseudomonadota</taxon>
        <taxon>Alphaproteobacteria</taxon>
        <taxon>Acetobacterales</taxon>
        <taxon>Roseomonadaceae</taxon>
        <taxon>Falsiroseomonas</taxon>
    </lineage>
</organism>
<evidence type="ECO:0000313" key="2">
    <source>
        <dbReference type="Proteomes" id="UP000245765"/>
    </source>
</evidence>
<dbReference type="Gene3D" id="3.40.50.300">
    <property type="entry name" value="P-loop containing nucleotide triphosphate hydrolases"/>
    <property type="match status" value="1"/>
</dbReference>
<keyword evidence="2" id="KW-1185">Reference proteome</keyword>
<name>A0A317FNY7_9PROT</name>
<dbReference type="OrthoDB" id="1407035at2"/>
<dbReference type="RefSeq" id="WP_109869809.1">
    <property type="nucleotide sequence ID" value="NZ_QGNA01000001.1"/>
</dbReference>
<dbReference type="SUPFAM" id="SSF52540">
    <property type="entry name" value="P-loop containing nucleoside triphosphate hydrolases"/>
    <property type="match status" value="1"/>
</dbReference>
<proteinExistence type="predicted"/>
<gene>
    <name evidence="1" type="ORF">DFH01_08110</name>
</gene>
<dbReference type="InterPro" id="IPR005331">
    <property type="entry name" value="Sulfotransferase"/>
</dbReference>
<evidence type="ECO:0000313" key="1">
    <source>
        <dbReference type="EMBL" id="PWS39188.1"/>
    </source>
</evidence>
<dbReference type="EMBL" id="QGNA01000001">
    <property type="protein sequence ID" value="PWS39188.1"/>
    <property type="molecule type" value="Genomic_DNA"/>
</dbReference>
<dbReference type="Proteomes" id="UP000245765">
    <property type="component" value="Unassembled WGS sequence"/>
</dbReference>
<accession>A0A317FNY7</accession>